<evidence type="ECO:0000313" key="2">
    <source>
        <dbReference type="EMBL" id="TDG06546.1"/>
    </source>
</evidence>
<protein>
    <submittedName>
        <fullName evidence="2">Uncharacterized protein</fullName>
    </submittedName>
</protein>
<sequence length="337" mass="36477">MRPTVLGVYDSYANARSAQRALGEAGVAQAEIAIYSISVDAPREKGPRVYVQGAVDTHHHKKVFDRLEQLFARIFTKGGYPSDAEDYREFIRRGGTIVSADVSEAQVDLAIETMIRMGAADIEERANAWRTGSAKAQGPEHTAHPAGTTAGEHARQQEATHGTAFSSTTANTAAGQRQASTRTDERGSTLHVQKQPHASGASEAGFARANADAGAKAHSAQAPDGHAAASNAQRPSGTGFMGDPGLGTHQDDQNPYDKEFRKDYDAHYADTGASYDEYRRAYSHGATLGRDERFRGADWQGVEASARANWESRYPESGWERFKTAVRHGWERVRGGG</sequence>
<organism evidence="2 3">
    <name type="scientific">Paraburkholderia guartelaensis</name>
    <dbReference type="NCBI Taxonomy" id="2546446"/>
    <lineage>
        <taxon>Bacteria</taxon>
        <taxon>Pseudomonadati</taxon>
        <taxon>Pseudomonadota</taxon>
        <taxon>Betaproteobacteria</taxon>
        <taxon>Burkholderiales</taxon>
        <taxon>Burkholderiaceae</taxon>
        <taxon>Paraburkholderia</taxon>
    </lineage>
</organism>
<reference evidence="2 3" key="1">
    <citation type="submission" date="2019-03" db="EMBL/GenBank/DDBJ databases">
        <title>Paraburkholderia sp. isolated from native Mimosa gymnas in Guartela State Park, Brazil.</title>
        <authorList>
            <person name="Paulitsch F."/>
            <person name="Hungria M."/>
            <person name="Delamuta J.R.M."/>
            <person name="Ribeiro R.A."/>
            <person name="Dall'Agnol R."/>
            <person name="Silva J.S.B."/>
        </authorList>
    </citation>
    <scope>NUCLEOTIDE SEQUENCE [LARGE SCALE GENOMIC DNA]</scope>
    <source>
        <strain evidence="2 3">CNPSo 3008</strain>
    </source>
</reference>
<feature type="compositionally biased region" description="Low complexity" evidence="1">
    <location>
        <begin position="204"/>
        <end position="217"/>
    </location>
</feature>
<dbReference type="Proteomes" id="UP000295606">
    <property type="component" value="Unassembled WGS sequence"/>
</dbReference>
<name>A0A4R5LDQ3_9BURK</name>
<gene>
    <name evidence="2" type="ORF">E1N52_19645</name>
</gene>
<comment type="caution">
    <text evidence="2">The sequence shown here is derived from an EMBL/GenBank/DDBJ whole genome shotgun (WGS) entry which is preliminary data.</text>
</comment>
<evidence type="ECO:0000256" key="1">
    <source>
        <dbReference type="SAM" id="MobiDB-lite"/>
    </source>
</evidence>
<feature type="region of interest" description="Disordered" evidence="1">
    <location>
        <begin position="129"/>
        <end position="257"/>
    </location>
</feature>
<accession>A0A4R5LDQ3</accession>
<feature type="compositionally biased region" description="Low complexity" evidence="1">
    <location>
        <begin position="163"/>
        <end position="174"/>
    </location>
</feature>
<proteinExistence type="predicted"/>
<dbReference type="RefSeq" id="WP_133184397.1">
    <property type="nucleotide sequence ID" value="NZ_SMOD01000014.1"/>
</dbReference>
<dbReference type="EMBL" id="SMOD01000014">
    <property type="protein sequence ID" value="TDG06546.1"/>
    <property type="molecule type" value="Genomic_DNA"/>
</dbReference>
<dbReference type="OrthoDB" id="581516at2"/>
<evidence type="ECO:0000313" key="3">
    <source>
        <dbReference type="Proteomes" id="UP000295606"/>
    </source>
</evidence>
<dbReference type="AlphaFoldDB" id="A0A4R5LDQ3"/>